<gene>
    <name evidence="10" type="ORF">LTR91_008354</name>
</gene>
<evidence type="ECO:0000256" key="4">
    <source>
        <dbReference type="ARBA" id="ARBA00023136"/>
    </source>
</evidence>
<dbReference type="Proteomes" id="UP001175353">
    <property type="component" value="Unassembled WGS sequence"/>
</dbReference>
<feature type="domain" description="DUF2421" evidence="7">
    <location>
        <begin position="845"/>
        <end position="1076"/>
    </location>
</feature>
<evidence type="ECO:0000256" key="2">
    <source>
        <dbReference type="ARBA" id="ARBA00022692"/>
    </source>
</evidence>
<comment type="subcellular location">
    <subcellularLocation>
        <location evidence="1">Membrane</location>
        <topology evidence="1">Multi-pass membrane protein</topology>
    </subcellularLocation>
</comment>
<comment type="caution">
    <text evidence="10">The sequence shown here is derived from an EMBL/GenBank/DDBJ whole genome shotgun (WGS) entry which is preliminary data.</text>
</comment>
<keyword evidence="2 6" id="KW-0812">Transmembrane</keyword>
<feature type="transmembrane region" description="Helical" evidence="6">
    <location>
        <begin position="227"/>
        <end position="245"/>
    </location>
</feature>
<evidence type="ECO:0000313" key="11">
    <source>
        <dbReference type="Proteomes" id="UP001175353"/>
    </source>
</evidence>
<evidence type="ECO:0000259" key="8">
    <source>
        <dbReference type="Pfam" id="PF10337"/>
    </source>
</evidence>
<protein>
    <recommendedName>
        <fullName evidence="12">ER transporter 6TM N-terminal domain-containing protein</fullName>
    </recommendedName>
</protein>
<evidence type="ECO:0000313" key="10">
    <source>
        <dbReference type="EMBL" id="KAK0992102.1"/>
    </source>
</evidence>
<dbReference type="Pfam" id="PF13515">
    <property type="entry name" value="FUSC_2"/>
    <property type="match status" value="1"/>
</dbReference>
<feature type="transmembrane region" description="Helical" evidence="6">
    <location>
        <begin position="111"/>
        <end position="129"/>
    </location>
</feature>
<feature type="transmembrane region" description="Helical" evidence="6">
    <location>
        <begin position="257"/>
        <end position="278"/>
    </location>
</feature>
<dbReference type="InterPro" id="IPR018820">
    <property type="entry name" value="BRE4-related_DUF2421"/>
</dbReference>
<feature type="transmembrane region" description="Helical" evidence="6">
    <location>
        <begin position="141"/>
        <end position="160"/>
    </location>
</feature>
<feature type="transmembrane region" description="Helical" evidence="6">
    <location>
        <begin position="727"/>
        <end position="748"/>
    </location>
</feature>
<reference evidence="10" key="1">
    <citation type="submission" date="2023-06" db="EMBL/GenBank/DDBJ databases">
        <title>Black Yeasts Isolated from many extreme environments.</title>
        <authorList>
            <person name="Coleine C."/>
            <person name="Stajich J.E."/>
            <person name="Selbmann L."/>
        </authorList>
    </citation>
    <scope>NUCLEOTIDE SEQUENCE</scope>
    <source>
        <strain evidence="10">CCFEE 5200</strain>
    </source>
</reference>
<evidence type="ECO:0000259" key="9">
    <source>
        <dbReference type="Pfam" id="PF13515"/>
    </source>
</evidence>
<feature type="region of interest" description="Disordered" evidence="5">
    <location>
        <begin position="1"/>
        <end position="67"/>
    </location>
</feature>
<evidence type="ECO:0000256" key="5">
    <source>
        <dbReference type="SAM" id="MobiDB-lite"/>
    </source>
</evidence>
<dbReference type="InterPro" id="IPR018823">
    <property type="entry name" value="ArAE_2_N"/>
</dbReference>
<dbReference type="GO" id="GO:0016020">
    <property type="term" value="C:membrane"/>
    <property type="evidence" value="ECO:0007669"/>
    <property type="project" value="UniProtKB-SubCell"/>
</dbReference>
<dbReference type="EMBL" id="JAUJLE010000064">
    <property type="protein sequence ID" value="KAK0992102.1"/>
    <property type="molecule type" value="Genomic_DNA"/>
</dbReference>
<feature type="domain" description="Putative ER transporter 6TM N-terminal" evidence="8">
    <location>
        <begin position="75"/>
        <end position="467"/>
    </location>
</feature>
<dbReference type="PANTHER" id="PTHR37994">
    <property type="entry name" value="ARAE_2_N DOMAIN-CONTAINING PROTEIN-RELATED"/>
    <property type="match status" value="1"/>
</dbReference>
<feature type="compositionally biased region" description="Polar residues" evidence="5">
    <location>
        <begin position="16"/>
        <end position="41"/>
    </location>
</feature>
<feature type="domain" description="Integral membrane bound transporter" evidence="9">
    <location>
        <begin position="688"/>
        <end position="841"/>
    </location>
</feature>
<evidence type="ECO:0000259" key="7">
    <source>
        <dbReference type="Pfam" id="PF10334"/>
    </source>
</evidence>
<keyword evidence="4 6" id="KW-0472">Membrane</keyword>
<evidence type="ECO:0000256" key="3">
    <source>
        <dbReference type="ARBA" id="ARBA00022989"/>
    </source>
</evidence>
<organism evidence="10 11">
    <name type="scientific">Friedmanniomyces endolithicus</name>
    <dbReference type="NCBI Taxonomy" id="329885"/>
    <lineage>
        <taxon>Eukaryota</taxon>
        <taxon>Fungi</taxon>
        <taxon>Dikarya</taxon>
        <taxon>Ascomycota</taxon>
        <taxon>Pezizomycotina</taxon>
        <taxon>Dothideomycetes</taxon>
        <taxon>Dothideomycetidae</taxon>
        <taxon>Mycosphaerellales</taxon>
        <taxon>Teratosphaeriaceae</taxon>
        <taxon>Friedmanniomyces</taxon>
    </lineage>
</organism>
<dbReference type="AlphaFoldDB" id="A0AAN6KPK0"/>
<keyword evidence="3 6" id="KW-1133">Transmembrane helix</keyword>
<proteinExistence type="predicted"/>
<sequence>MASVPRDGQDTAGPNGHTNNYNDTHQGELSSIPTATPTEAQPNGHDTHKMEAEPSSGTGRDGSKAKESFPAKVKRIWLAKTGIDKRTYMQMFKGALAPTIAISAYQSTSWADTYTTIGYLCGIIAILSLPIQPRAKYLQTMLTNVLVVCFGCAVALLAMYCTVHARLNSEFQQTRNGGPGTSGLAAGGAPTTTYNSSASAVAGVWLFVQIYAISTYRANRPQFTIPSIMYAIFANVSMVYAPQFGSMVQAKAFAKKLLGAFLTGFAISTGVSLFVFPLTSRGVVFNDIAGYINSLRGCMQANLDYLHSLEDSDMFAPHRVNTAGDDVAGSKEAAVFKAKVQALTGLHAKLNMDLPFAKREVAFGSLGPDDIQELARGLRQIMVPTVGLSSMPEIFQRIAESRGWDRELDLSQATVNDAPDDEEKIRIESIQQWHHLMKKLREPYGRATTTIDEGLAHIAIRLRLTPKQSVRSAENAAESNGDEPQPGETGFAAYYARRSADVVQSRKDLFRSWCSVHGIELPASFFEDSSHEDYQMPEAPVWMNADPRSPTQQRLRRQLFVCLHLHFLLRNTNRKVYELILHVDGLQASGKLGKTRLIVPDVKGLRKWAMSLFATDDEGHDDQQIDTGTNGTTVYLGEAYGKRRDPEHLPPQTAWEKSSNMLRMISHVLASPESAFGFRCACATMSVAIVAYLQHTQTFFTRERLFWSQIMISISMSPTAAQSVRGFIFRIFGTFVAMLISWVAYYIVRYSQVDGRTAGVLVFFFIFLHGGIYIVVKHPSITPVGMITQVTLTLILGYELQVRKIGIAVATSNGQAYFPIYELAPIRLATVCGGLFLAWIWTIFPYPITEHSMMRGNLGRSLYLLANYYSVMHETVRARLKGTEGNWASKGSPAYQLDKSRHKIFLKANATLGALRAQSAFISFDIPIGGKFPRQQYQEIIALMQSSLNFMNLVSLASVTFTELQEQDAKNEHNSRWLRDFRSLISQAHVTSESITTLLSLLSASVTSGTPLPPYLRVPEPFQLAQRLDEMDQDILSVRHIAEPGYASFAVIQIGTRCVIDDLRLILQLVKELVGELDFSYHIVSTTDPTRNNSSETLLYHAASTDEKKD</sequence>
<dbReference type="Pfam" id="PF10337">
    <property type="entry name" value="ArAE_2_N"/>
    <property type="match status" value="1"/>
</dbReference>
<dbReference type="PANTHER" id="PTHR37994:SF4">
    <property type="entry name" value="ER TRANSPORTER 6TM N-TERMINAL DOMAIN-CONTAINING PROTEIN-RELATED"/>
    <property type="match status" value="1"/>
</dbReference>
<dbReference type="InterPro" id="IPR049453">
    <property type="entry name" value="Memb_transporter_dom"/>
</dbReference>
<evidence type="ECO:0008006" key="12">
    <source>
        <dbReference type="Google" id="ProtNLM"/>
    </source>
</evidence>
<evidence type="ECO:0000256" key="6">
    <source>
        <dbReference type="SAM" id="Phobius"/>
    </source>
</evidence>
<feature type="transmembrane region" description="Helical" evidence="6">
    <location>
        <begin position="760"/>
        <end position="776"/>
    </location>
</feature>
<keyword evidence="11" id="KW-1185">Reference proteome</keyword>
<accession>A0AAN6KPK0</accession>
<name>A0AAN6KPK0_9PEZI</name>
<feature type="transmembrane region" description="Helical" evidence="6">
    <location>
        <begin position="826"/>
        <end position="846"/>
    </location>
</feature>
<dbReference type="Pfam" id="PF10334">
    <property type="entry name" value="BRE4"/>
    <property type="match status" value="1"/>
</dbReference>
<evidence type="ECO:0000256" key="1">
    <source>
        <dbReference type="ARBA" id="ARBA00004141"/>
    </source>
</evidence>